<dbReference type="Proteomes" id="UP000694392">
    <property type="component" value="Unplaced"/>
</dbReference>
<dbReference type="InterPro" id="IPR036179">
    <property type="entry name" value="Ig-like_dom_sf"/>
</dbReference>
<name>A0A8D0FZ85_SPHPU</name>
<sequence>YFDYWGQGTLVTVTSGKSHPLS</sequence>
<organism evidence="1 2">
    <name type="scientific">Sphenodon punctatus</name>
    <name type="common">Tuatara</name>
    <name type="synonym">Hatteria punctata</name>
    <dbReference type="NCBI Taxonomy" id="8508"/>
    <lineage>
        <taxon>Eukaryota</taxon>
        <taxon>Metazoa</taxon>
        <taxon>Chordata</taxon>
        <taxon>Craniata</taxon>
        <taxon>Vertebrata</taxon>
        <taxon>Euteleostomi</taxon>
        <taxon>Lepidosauria</taxon>
        <taxon>Sphenodontia</taxon>
        <taxon>Sphenodontidae</taxon>
        <taxon>Sphenodon</taxon>
    </lineage>
</organism>
<reference evidence="1" key="2">
    <citation type="submission" date="2025-09" db="UniProtKB">
        <authorList>
            <consortium name="Ensembl"/>
        </authorList>
    </citation>
    <scope>IDENTIFICATION</scope>
</reference>
<accession>A0A8D0FZ85</accession>
<protein>
    <submittedName>
        <fullName evidence="1">Uncharacterized protein</fullName>
    </submittedName>
</protein>
<keyword evidence="2" id="KW-1185">Reference proteome</keyword>
<reference evidence="1" key="1">
    <citation type="submission" date="2025-08" db="UniProtKB">
        <authorList>
            <consortium name="Ensembl"/>
        </authorList>
    </citation>
    <scope>IDENTIFICATION</scope>
</reference>
<proteinExistence type="predicted"/>
<dbReference type="Ensembl" id="ENSSPUT00000000899.1">
    <property type="protein sequence ID" value="ENSSPUP00000000853.1"/>
    <property type="gene ID" value="ENSSPUG00000000687.1"/>
</dbReference>
<evidence type="ECO:0000313" key="2">
    <source>
        <dbReference type="Proteomes" id="UP000694392"/>
    </source>
</evidence>
<dbReference type="SUPFAM" id="SSF48726">
    <property type="entry name" value="Immunoglobulin"/>
    <property type="match status" value="1"/>
</dbReference>
<dbReference type="AlphaFoldDB" id="A0A8D0FZ85"/>
<evidence type="ECO:0000313" key="1">
    <source>
        <dbReference type="Ensembl" id="ENSSPUP00000000853.1"/>
    </source>
</evidence>